<dbReference type="PANTHER" id="PTHR34069">
    <property type="entry name" value="3-OXOACYL-[ACYL-CARRIER-PROTEIN] SYNTHASE 3"/>
    <property type="match status" value="1"/>
</dbReference>
<evidence type="ECO:0000259" key="4">
    <source>
        <dbReference type="Pfam" id="PF08541"/>
    </source>
</evidence>
<evidence type="ECO:0000259" key="5">
    <source>
        <dbReference type="Pfam" id="PF08545"/>
    </source>
</evidence>
<sequence length="386" mass="41766">MHLVASERPPPDRQRRFPPRHRGVQARWAYSASNRTEPCMSSEVQASQRTHPAPRDLDWRVRIAGLGRYLPRRRVTSAEVESMAGLPQGWALEHSGVAFRHWADDEERASWMGAHAARDACQRAGIEPRELDLIVNASGSVERSIPDGGPMLQRELGLGASGIPSLSVHATCLSFIAALELAGERIHHGRIDRALLASSEIASVGLDFDSPEICSLFGDGAAAAVLERTPEGEASAIHRVAWLTMGDDVELTTLRGGGSWRPPLGASTTAADARFSMQGPKVLRNAMRLVPQALRRIGLDDAGARREVRWIAAHQASRAGLDYVRRLGFDKARFVSTLENTGNCIAASIPLTIEHGVREGQIRRGEPGLLLGTGAGLSAAALLMTY</sequence>
<dbReference type="InterPro" id="IPR016039">
    <property type="entry name" value="Thiolase-like"/>
</dbReference>
<organism evidence="6 7">
    <name type="scientific">Montanilutibacter psychrotolerans</name>
    <dbReference type="NCBI Taxonomy" id="1327343"/>
    <lineage>
        <taxon>Bacteria</taxon>
        <taxon>Pseudomonadati</taxon>
        <taxon>Pseudomonadota</taxon>
        <taxon>Gammaproteobacteria</taxon>
        <taxon>Lysobacterales</taxon>
        <taxon>Lysobacteraceae</taxon>
        <taxon>Montanilutibacter</taxon>
    </lineage>
</organism>
<gene>
    <name evidence="6" type="ORF">EER27_01545</name>
</gene>
<dbReference type="Proteomes" id="UP000267049">
    <property type="component" value="Unassembled WGS sequence"/>
</dbReference>
<evidence type="ECO:0000256" key="3">
    <source>
        <dbReference type="SAM" id="MobiDB-lite"/>
    </source>
</evidence>
<evidence type="ECO:0000256" key="2">
    <source>
        <dbReference type="ARBA" id="ARBA00023315"/>
    </source>
</evidence>
<dbReference type="Gene3D" id="3.40.47.10">
    <property type="match status" value="2"/>
</dbReference>
<dbReference type="PANTHER" id="PTHR34069:SF2">
    <property type="entry name" value="BETA-KETOACYL-[ACYL-CARRIER-PROTEIN] SYNTHASE III"/>
    <property type="match status" value="1"/>
</dbReference>
<evidence type="ECO:0000256" key="1">
    <source>
        <dbReference type="ARBA" id="ARBA00022679"/>
    </source>
</evidence>
<keyword evidence="2" id="KW-0012">Acyltransferase</keyword>
<name>A0A3M8SZ89_9GAMM</name>
<dbReference type="GO" id="GO:0004315">
    <property type="term" value="F:3-oxoacyl-[acyl-carrier-protein] synthase activity"/>
    <property type="evidence" value="ECO:0007669"/>
    <property type="project" value="InterPro"/>
</dbReference>
<dbReference type="InterPro" id="IPR013751">
    <property type="entry name" value="ACP_syn_III_N"/>
</dbReference>
<dbReference type="AlphaFoldDB" id="A0A3M8SZ89"/>
<dbReference type="InterPro" id="IPR013747">
    <property type="entry name" value="ACP_syn_III_C"/>
</dbReference>
<feature type="region of interest" description="Disordered" evidence="3">
    <location>
        <begin position="1"/>
        <end position="24"/>
    </location>
</feature>
<dbReference type="EMBL" id="RIBS01000001">
    <property type="protein sequence ID" value="RNF86143.1"/>
    <property type="molecule type" value="Genomic_DNA"/>
</dbReference>
<dbReference type="GO" id="GO:0006633">
    <property type="term" value="P:fatty acid biosynthetic process"/>
    <property type="evidence" value="ECO:0007669"/>
    <property type="project" value="InterPro"/>
</dbReference>
<dbReference type="Pfam" id="PF08541">
    <property type="entry name" value="ACP_syn_III_C"/>
    <property type="match status" value="1"/>
</dbReference>
<proteinExistence type="predicted"/>
<feature type="domain" description="Beta-ketoacyl-[acyl-carrier-protein] synthase III C-terminal" evidence="4">
    <location>
        <begin position="306"/>
        <end position="385"/>
    </location>
</feature>
<dbReference type="GO" id="GO:0044550">
    <property type="term" value="P:secondary metabolite biosynthetic process"/>
    <property type="evidence" value="ECO:0007669"/>
    <property type="project" value="TreeGrafter"/>
</dbReference>
<dbReference type="SUPFAM" id="SSF53901">
    <property type="entry name" value="Thiolase-like"/>
    <property type="match status" value="1"/>
</dbReference>
<dbReference type="Pfam" id="PF08545">
    <property type="entry name" value="ACP_syn_III"/>
    <property type="match status" value="1"/>
</dbReference>
<dbReference type="CDD" id="cd00830">
    <property type="entry name" value="KAS_III"/>
    <property type="match status" value="1"/>
</dbReference>
<dbReference type="OrthoDB" id="4336181at2"/>
<evidence type="ECO:0000313" key="6">
    <source>
        <dbReference type="EMBL" id="RNF86143.1"/>
    </source>
</evidence>
<keyword evidence="7" id="KW-1185">Reference proteome</keyword>
<reference evidence="6 7" key="1">
    <citation type="submission" date="2018-11" db="EMBL/GenBank/DDBJ databases">
        <title>Lysobacter cryohumiis sp. nov., isolated from soil in the Tianshan Mountains, Xinjiang, China.</title>
        <authorList>
            <person name="Luo Y."/>
            <person name="Sheng H."/>
        </authorList>
    </citation>
    <scope>NUCLEOTIDE SEQUENCE [LARGE SCALE GENOMIC DNA]</scope>
    <source>
        <strain evidence="6 7">ZS60</strain>
    </source>
</reference>
<accession>A0A3M8SZ89</accession>
<feature type="domain" description="Beta-ketoacyl-[acyl-carrier-protein] synthase III N-terminal" evidence="5">
    <location>
        <begin position="168"/>
        <end position="240"/>
    </location>
</feature>
<keyword evidence="1" id="KW-0808">Transferase</keyword>
<protein>
    <submittedName>
        <fullName evidence="6">Ketoacyl-ACP synthase III</fullName>
    </submittedName>
</protein>
<evidence type="ECO:0000313" key="7">
    <source>
        <dbReference type="Proteomes" id="UP000267049"/>
    </source>
</evidence>
<comment type="caution">
    <text evidence="6">The sequence shown here is derived from an EMBL/GenBank/DDBJ whole genome shotgun (WGS) entry which is preliminary data.</text>
</comment>